<dbReference type="Proteomes" id="UP000324897">
    <property type="component" value="Chromosome 1"/>
</dbReference>
<feature type="compositionally biased region" description="Basic and acidic residues" evidence="1">
    <location>
        <begin position="149"/>
        <end position="166"/>
    </location>
</feature>
<evidence type="ECO:0000313" key="3">
    <source>
        <dbReference type="EMBL" id="TVU30165.1"/>
    </source>
</evidence>
<feature type="transmembrane region" description="Helical" evidence="2">
    <location>
        <begin position="258"/>
        <end position="280"/>
    </location>
</feature>
<feature type="compositionally biased region" description="Low complexity" evidence="1">
    <location>
        <begin position="118"/>
        <end position="145"/>
    </location>
</feature>
<dbReference type="EMBL" id="RWGY01000011">
    <property type="protein sequence ID" value="TVU30165.1"/>
    <property type="molecule type" value="Genomic_DNA"/>
</dbReference>
<feature type="compositionally biased region" description="Basic and acidic residues" evidence="1">
    <location>
        <begin position="97"/>
        <end position="106"/>
    </location>
</feature>
<gene>
    <name evidence="3" type="ORF">EJB05_21774</name>
</gene>
<name>A0A5J9V2N8_9POAL</name>
<proteinExistence type="predicted"/>
<evidence type="ECO:0000313" key="4">
    <source>
        <dbReference type="Proteomes" id="UP000324897"/>
    </source>
</evidence>
<dbReference type="AlphaFoldDB" id="A0A5J9V2N8"/>
<accession>A0A5J9V2N8</accession>
<keyword evidence="4" id="KW-1185">Reference proteome</keyword>
<feature type="transmembrane region" description="Helical" evidence="2">
    <location>
        <begin position="228"/>
        <end position="246"/>
    </location>
</feature>
<feature type="transmembrane region" description="Helical" evidence="2">
    <location>
        <begin position="195"/>
        <end position="216"/>
    </location>
</feature>
<feature type="transmembrane region" description="Helical" evidence="2">
    <location>
        <begin position="286"/>
        <end position="307"/>
    </location>
</feature>
<keyword evidence="2" id="KW-1133">Transmembrane helix</keyword>
<dbReference type="Gramene" id="TVU30165">
    <property type="protein sequence ID" value="TVU30165"/>
    <property type="gene ID" value="EJB05_21774"/>
</dbReference>
<feature type="region of interest" description="Disordered" evidence="1">
    <location>
        <begin position="76"/>
        <end position="186"/>
    </location>
</feature>
<evidence type="ECO:0000256" key="1">
    <source>
        <dbReference type="SAM" id="MobiDB-lite"/>
    </source>
</evidence>
<organism evidence="3 4">
    <name type="scientific">Eragrostis curvula</name>
    <name type="common">weeping love grass</name>
    <dbReference type="NCBI Taxonomy" id="38414"/>
    <lineage>
        <taxon>Eukaryota</taxon>
        <taxon>Viridiplantae</taxon>
        <taxon>Streptophyta</taxon>
        <taxon>Embryophyta</taxon>
        <taxon>Tracheophyta</taxon>
        <taxon>Spermatophyta</taxon>
        <taxon>Magnoliopsida</taxon>
        <taxon>Liliopsida</taxon>
        <taxon>Poales</taxon>
        <taxon>Poaceae</taxon>
        <taxon>PACMAD clade</taxon>
        <taxon>Chloridoideae</taxon>
        <taxon>Eragrostideae</taxon>
        <taxon>Eragrostidinae</taxon>
        <taxon>Eragrostis</taxon>
    </lineage>
</organism>
<sequence length="348" mass="36833">MAPADPHDGADATFPSALGVGERLCIRIDALREEPAPGVAAGQCAAGSATTIQIIVHHLGRAVDVSPSTARLVGHLGRRSSPRRGPAISGSGNDSSSGREARDGRGEGFAALSDDGEGSNSRSGRNGSISRSDGDTSNRSSRSGSQSGGDRRSSSRGDDRRSDGDNSTRNNDLEGQQQQEIRDKKPMTLQDELRGVFDILVLVIEALIPIALLAYALLPEDNPSAQRIAWITLGVVVGLAIIAAVISRLATTETAAEVSASIGLLCTVVLIVVSEIVLAKCLPYDFSSFVCGTIFCIILLIADIYAWTECTGRPKVANGAEFWLRVVKRINVWVEVSKTPTGEYHQID</sequence>
<keyword evidence="2" id="KW-0812">Transmembrane</keyword>
<reference evidence="3 4" key="1">
    <citation type="journal article" date="2019" name="Sci. Rep.">
        <title>A high-quality genome of Eragrostis curvula grass provides insights into Poaceae evolution and supports new strategies to enhance forage quality.</title>
        <authorList>
            <person name="Carballo J."/>
            <person name="Santos B.A.C.M."/>
            <person name="Zappacosta D."/>
            <person name="Garbus I."/>
            <person name="Selva J.P."/>
            <person name="Gallo C.A."/>
            <person name="Diaz A."/>
            <person name="Albertini E."/>
            <person name="Caccamo M."/>
            <person name="Echenique V."/>
        </authorList>
    </citation>
    <scope>NUCLEOTIDE SEQUENCE [LARGE SCALE GENOMIC DNA]</scope>
    <source>
        <strain evidence="4">cv. Victoria</strain>
        <tissue evidence="3">Leaf</tissue>
    </source>
</reference>
<keyword evidence="2" id="KW-0472">Membrane</keyword>
<comment type="caution">
    <text evidence="3">The sequence shown here is derived from an EMBL/GenBank/DDBJ whole genome shotgun (WGS) entry which is preliminary data.</text>
</comment>
<feature type="non-terminal residue" evidence="3">
    <location>
        <position position="1"/>
    </location>
</feature>
<evidence type="ECO:0000256" key="2">
    <source>
        <dbReference type="SAM" id="Phobius"/>
    </source>
</evidence>
<protein>
    <submittedName>
        <fullName evidence="3">Uncharacterized protein</fullName>
    </submittedName>
</protein>